<sequence>MRNCLRFVWRWLNVKPRQKGLMRVRRCCSKANLLSLCMWCLVVEFRCIFWRLMDAVFNSVKCSVTITCLARWSFLPLCLVSGMWWLKNRFKRWSFVLRSCKSALNSNLCLACFLLLL</sequence>
<name>A0A655X540_VIBCL</name>
<keyword evidence="1" id="KW-1133">Transmembrane helix</keyword>
<organism evidence="2 3">
    <name type="scientific">Vibrio cholerae</name>
    <dbReference type="NCBI Taxonomy" id="666"/>
    <lineage>
        <taxon>Bacteria</taxon>
        <taxon>Pseudomonadati</taxon>
        <taxon>Pseudomonadota</taxon>
        <taxon>Gammaproteobacteria</taxon>
        <taxon>Vibrionales</taxon>
        <taxon>Vibrionaceae</taxon>
        <taxon>Vibrio</taxon>
    </lineage>
</organism>
<evidence type="ECO:0000313" key="3">
    <source>
        <dbReference type="Proteomes" id="UP000041770"/>
    </source>
</evidence>
<proteinExistence type="predicted"/>
<evidence type="ECO:0000313" key="2">
    <source>
        <dbReference type="EMBL" id="CSC04070.1"/>
    </source>
</evidence>
<evidence type="ECO:0000256" key="1">
    <source>
        <dbReference type="SAM" id="Phobius"/>
    </source>
</evidence>
<reference evidence="2 3" key="1">
    <citation type="submission" date="2015-07" db="EMBL/GenBank/DDBJ databases">
        <authorList>
            <consortium name="Pathogen Informatics"/>
        </authorList>
    </citation>
    <scope>NUCLEOTIDE SEQUENCE [LARGE SCALE GENOMIC DNA]</scope>
    <source>
        <strain evidence="2 3">A316</strain>
    </source>
</reference>
<feature type="transmembrane region" description="Helical" evidence="1">
    <location>
        <begin position="64"/>
        <end position="86"/>
    </location>
</feature>
<dbReference type="Proteomes" id="UP000041770">
    <property type="component" value="Unassembled WGS sequence"/>
</dbReference>
<accession>A0A655X540</accession>
<keyword evidence="1" id="KW-0472">Membrane</keyword>
<dbReference type="AlphaFoldDB" id="A0A655X540"/>
<protein>
    <submittedName>
        <fullName evidence="2">Uncharacterized protein</fullName>
    </submittedName>
</protein>
<gene>
    <name evidence="2" type="ORF">ERS013200_00375</name>
</gene>
<dbReference type="EMBL" id="CWQY01000002">
    <property type="protein sequence ID" value="CSC04070.1"/>
    <property type="molecule type" value="Genomic_DNA"/>
</dbReference>
<keyword evidence="1" id="KW-0812">Transmembrane</keyword>
<feature type="transmembrane region" description="Helical" evidence="1">
    <location>
        <begin position="31"/>
        <end position="52"/>
    </location>
</feature>